<dbReference type="PANTHER" id="PTHR47668">
    <property type="entry name" value="DIENELACTONE HYDROLASE FAMILY PROTEIN (AFU_ORTHOLOGUE AFUA_6G01940)"/>
    <property type="match status" value="1"/>
</dbReference>
<dbReference type="AlphaFoldDB" id="A0A4Z0YN78"/>
<dbReference type="InterPro" id="IPR002925">
    <property type="entry name" value="Dienelactn_hydro"/>
</dbReference>
<evidence type="ECO:0000313" key="2">
    <source>
        <dbReference type="EMBL" id="TGJ80575.1"/>
    </source>
</evidence>
<proteinExistence type="predicted"/>
<dbReference type="InterPro" id="IPR029058">
    <property type="entry name" value="AB_hydrolase_fold"/>
</dbReference>
<sequence>MSKHSEACCRIPPVMGEGYEPKGQYIDVGGVKTYVTGPPDADKAILAAYDIFGFFPQILQGADILATGDTEQSYQVFMPDFFNGKPAKMEWYPPRDDEQKAIVGEWFKDAMWSIHKPKIPGILQAAEKMNPNINSWGIVGYCWGGKMASLIAGDEPGLFKVAVQTSPAQIDAEDGARIKIPTMLLASNGESVESVKAYEESLTVPNHVERFDDQVHGFMSARADLKNDKARAEYERGYQLALQFFHQHL</sequence>
<dbReference type="Proteomes" id="UP000297716">
    <property type="component" value="Unassembled WGS sequence"/>
</dbReference>
<keyword evidence="3" id="KW-1185">Reference proteome</keyword>
<gene>
    <name evidence="2" type="ORF">E0Z10_g8173</name>
</gene>
<evidence type="ECO:0000313" key="3">
    <source>
        <dbReference type="Proteomes" id="UP000297716"/>
    </source>
</evidence>
<dbReference type="GO" id="GO:0016787">
    <property type="term" value="F:hydrolase activity"/>
    <property type="evidence" value="ECO:0007669"/>
    <property type="project" value="InterPro"/>
</dbReference>
<dbReference type="EMBL" id="SKBN01000213">
    <property type="protein sequence ID" value="TGJ80575.1"/>
    <property type="molecule type" value="Genomic_DNA"/>
</dbReference>
<dbReference type="SUPFAM" id="SSF53474">
    <property type="entry name" value="alpha/beta-Hydrolases"/>
    <property type="match status" value="1"/>
</dbReference>
<dbReference type="Gene3D" id="3.40.50.1820">
    <property type="entry name" value="alpha/beta hydrolase"/>
    <property type="match status" value="1"/>
</dbReference>
<organism evidence="2 3">
    <name type="scientific">Xylaria hypoxylon</name>
    <dbReference type="NCBI Taxonomy" id="37992"/>
    <lineage>
        <taxon>Eukaryota</taxon>
        <taxon>Fungi</taxon>
        <taxon>Dikarya</taxon>
        <taxon>Ascomycota</taxon>
        <taxon>Pezizomycotina</taxon>
        <taxon>Sordariomycetes</taxon>
        <taxon>Xylariomycetidae</taxon>
        <taxon>Xylariales</taxon>
        <taxon>Xylariaceae</taxon>
        <taxon>Xylaria</taxon>
    </lineage>
</organism>
<protein>
    <recommendedName>
        <fullName evidence="1">Dienelactone hydrolase domain-containing protein</fullName>
    </recommendedName>
</protein>
<evidence type="ECO:0000259" key="1">
    <source>
        <dbReference type="Pfam" id="PF01738"/>
    </source>
</evidence>
<dbReference type="Pfam" id="PF01738">
    <property type="entry name" value="DLH"/>
    <property type="match status" value="1"/>
</dbReference>
<accession>A0A4Z0YN78</accession>
<reference evidence="2 3" key="1">
    <citation type="submission" date="2019-03" db="EMBL/GenBank/DDBJ databases">
        <title>Draft genome sequence of Xylaria hypoxylon DSM 108379, a ubiquitous saprotrophic-parasitic fungi on hardwood.</title>
        <authorList>
            <person name="Buettner E."/>
            <person name="Leonhardt S."/>
            <person name="Gebauer A.M."/>
            <person name="Liers C."/>
            <person name="Hofrichter M."/>
            <person name="Kellner H."/>
        </authorList>
    </citation>
    <scope>NUCLEOTIDE SEQUENCE [LARGE SCALE GENOMIC DNA]</scope>
    <source>
        <strain evidence="2 3">DSM 108379</strain>
    </source>
</reference>
<name>A0A4Z0YN78_9PEZI</name>
<comment type="caution">
    <text evidence="2">The sequence shown here is derived from an EMBL/GenBank/DDBJ whole genome shotgun (WGS) entry which is preliminary data.</text>
</comment>
<dbReference type="OrthoDB" id="2147163at2759"/>
<dbReference type="STRING" id="37992.A0A4Z0YN78"/>
<dbReference type="PANTHER" id="PTHR47668:SF1">
    <property type="entry name" value="DIENELACTONE HYDROLASE DOMAIN-CONTAINING PROTEIN-RELATED"/>
    <property type="match status" value="1"/>
</dbReference>
<feature type="domain" description="Dienelactone hydrolase" evidence="1">
    <location>
        <begin position="32"/>
        <end position="248"/>
    </location>
</feature>